<dbReference type="PROSITE" id="PS50294">
    <property type="entry name" value="WD_REPEATS_REGION"/>
    <property type="match status" value="3"/>
</dbReference>
<evidence type="ECO:0000313" key="11">
    <source>
        <dbReference type="Proteomes" id="UP000014760"/>
    </source>
</evidence>
<dbReference type="Pfam" id="PF04003">
    <property type="entry name" value="Utp12"/>
    <property type="match status" value="1"/>
</dbReference>
<dbReference type="InterPro" id="IPR027145">
    <property type="entry name" value="PWP2"/>
</dbReference>
<dbReference type="CDD" id="cd00200">
    <property type="entry name" value="WD40"/>
    <property type="match status" value="1"/>
</dbReference>
<dbReference type="InterPro" id="IPR019775">
    <property type="entry name" value="WD40_repeat_CS"/>
</dbReference>
<dbReference type="STRING" id="283909.R7UD33"/>
<organism evidence="9">
    <name type="scientific">Capitella teleta</name>
    <name type="common">Polychaete worm</name>
    <dbReference type="NCBI Taxonomy" id="283909"/>
    <lineage>
        <taxon>Eukaryota</taxon>
        <taxon>Metazoa</taxon>
        <taxon>Spiralia</taxon>
        <taxon>Lophotrochozoa</taxon>
        <taxon>Annelida</taxon>
        <taxon>Polychaeta</taxon>
        <taxon>Sedentaria</taxon>
        <taxon>Scolecida</taxon>
        <taxon>Capitellidae</taxon>
        <taxon>Capitella</taxon>
    </lineage>
</organism>
<feature type="region of interest" description="Disordered" evidence="7">
    <location>
        <begin position="904"/>
        <end position="940"/>
    </location>
</feature>
<evidence type="ECO:0000256" key="3">
    <source>
        <dbReference type="ARBA" id="ARBA00022574"/>
    </source>
</evidence>
<dbReference type="InterPro" id="IPR001680">
    <property type="entry name" value="WD40_rpt"/>
</dbReference>
<evidence type="ECO:0000256" key="4">
    <source>
        <dbReference type="ARBA" id="ARBA00022737"/>
    </source>
</evidence>
<keyword evidence="3 6" id="KW-0853">WD repeat</keyword>
<dbReference type="EnsemblMetazoa" id="CapteT223834">
    <property type="protein sequence ID" value="CapteP223834"/>
    <property type="gene ID" value="CapteG223834"/>
</dbReference>
<feature type="domain" description="Small-subunit processome Utp12" evidence="8">
    <location>
        <begin position="791"/>
        <end position="896"/>
    </location>
</feature>
<evidence type="ECO:0000256" key="1">
    <source>
        <dbReference type="ARBA" id="ARBA00004604"/>
    </source>
</evidence>
<evidence type="ECO:0000313" key="9">
    <source>
        <dbReference type="EMBL" id="ELU01708.1"/>
    </source>
</evidence>
<reference evidence="11" key="1">
    <citation type="submission" date="2012-12" db="EMBL/GenBank/DDBJ databases">
        <authorList>
            <person name="Hellsten U."/>
            <person name="Grimwood J."/>
            <person name="Chapman J.A."/>
            <person name="Shapiro H."/>
            <person name="Aerts A."/>
            <person name="Otillar R.P."/>
            <person name="Terry A.Y."/>
            <person name="Boore J.L."/>
            <person name="Simakov O."/>
            <person name="Marletaz F."/>
            <person name="Cho S.-J."/>
            <person name="Edsinger-Gonzales E."/>
            <person name="Havlak P."/>
            <person name="Kuo D.-H."/>
            <person name="Larsson T."/>
            <person name="Lv J."/>
            <person name="Arendt D."/>
            <person name="Savage R."/>
            <person name="Osoegawa K."/>
            <person name="de Jong P."/>
            <person name="Lindberg D.R."/>
            <person name="Seaver E.C."/>
            <person name="Weisblat D.A."/>
            <person name="Putnam N.H."/>
            <person name="Grigoriev I.V."/>
            <person name="Rokhsar D.S."/>
        </authorList>
    </citation>
    <scope>NUCLEOTIDE SEQUENCE</scope>
    <source>
        <strain evidence="11">I ESC-2004</strain>
    </source>
</reference>
<feature type="repeat" description="WD" evidence="6">
    <location>
        <begin position="394"/>
        <end position="435"/>
    </location>
</feature>
<feature type="region of interest" description="Disordered" evidence="7">
    <location>
        <begin position="256"/>
        <end position="279"/>
    </location>
</feature>
<evidence type="ECO:0000256" key="6">
    <source>
        <dbReference type="PROSITE-ProRule" id="PRU00221"/>
    </source>
</evidence>
<dbReference type="OrthoDB" id="3142434at2759"/>
<comment type="subcellular location">
    <subcellularLocation>
        <location evidence="1">Nucleus</location>
        <location evidence="1">Nucleolus</location>
    </subcellularLocation>
</comment>
<dbReference type="SUPFAM" id="SSF50998">
    <property type="entry name" value="Quinoprotein alcohol dehydrogenase-like"/>
    <property type="match status" value="1"/>
</dbReference>
<dbReference type="Gene3D" id="2.130.10.10">
    <property type="entry name" value="YVTN repeat-like/Quinoprotein amine dehydrogenase"/>
    <property type="match status" value="3"/>
</dbReference>
<dbReference type="Pfam" id="PF00400">
    <property type="entry name" value="WD40"/>
    <property type="match status" value="4"/>
</dbReference>
<keyword evidence="5" id="KW-0539">Nucleus</keyword>
<proteinExistence type="inferred from homology"/>
<protein>
    <recommendedName>
        <fullName evidence="8">Small-subunit processome Utp12 domain-containing protein</fullName>
    </recommendedName>
</protein>
<dbReference type="SMART" id="SM00320">
    <property type="entry name" value="WD40"/>
    <property type="match status" value="12"/>
</dbReference>
<sequence length="940" mass="104499">MVATTTWLLRAVRQFQDDTNVLKLELEISRPSATWPFKERFSNLVGCVYRKGNIIFTSDGNSVVSPVGNRISIFDLKNNKSETLPVESRMNITVLALAPNGKLMIAINEDGEAHLISLVSGSILHTYHFHCQIHAASFSPDGKKFAVTRENTVKVFHAPGSTMQFNPFVLYRSFYGSYDQNVCIDWTTDSKAFCVGSKDMNTRVYGAEKFSNLIVYSVGGHNDCIFVSVSRNGHVNIWQCDTALDGLIPAEVKIEEVKSEDEEEDEEEDEQKEQEKATQDALEVNQKILYKRLAKFNYKSCHDKEAKLTCADYHKKSRILISGFSDGAFFLHEMPGFILIHSLSSNNYDFSSVSNQSLSTVSFNSSGDWISLGCSSLGQLLVWEWQSESYILKQQGHSSLMTCVQYSPDGQYLVTGGDDAKVKVWNTSTGFCFVTFSDHLSGISAVRFTQSGQVIVSASLDGTVRAFDLNRYRNFRTFTSPRPVQFASLAVDGSGEVVCAGGQDTYEIYVWSMQTGRLLEILAGHTAPVSSLAFTPAHPILVSGSWDHTIRLWDVFVSRGSKEVIQLNSDALAVTYRPDGLELAVSTLDGSLTFWDTHSAAQTASIQGRADLGYTRKEGDRITAKKSAQSKAYTSLCYTADGQCILAGGKSKNICIYSVKDQMLLKKFEITCNLSFDGTLEFLDRRKMTEWGNIGLVDEGQGGNIALPGVRKGDLSSRHFRPEVQVTSVAFSPTGRAFAGATTEGLLIYSLDASVVFDPFDLEEDVTPESVRTQLAENQLLTALLLALRLNEDELTREVIEQIPHEEVSFLCQSLPEIYVDKMLHFVASSLDQSAHLGFYVHWSQQLLLQHGPALKQRAHSIMPSLRALQRVLTKRHSDLASICDHNKYLIQFILSLGESRQKRSLEESHDSDEEDLMQTNGAAASDSDELDFSDIEILK</sequence>
<evidence type="ECO:0000313" key="10">
    <source>
        <dbReference type="EnsemblMetazoa" id="CapteP223834"/>
    </source>
</evidence>
<dbReference type="EMBL" id="AMQN01009151">
    <property type="status" value="NOT_ANNOTATED_CDS"/>
    <property type="molecule type" value="Genomic_DNA"/>
</dbReference>
<dbReference type="PROSITE" id="PS00678">
    <property type="entry name" value="WD_REPEATS_1"/>
    <property type="match status" value="2"/>
</dbReference>
<dbReference type="AlphaFoldDB" id="R7UD33"/>
<dbReference type="PROSITE" id="PS50082">
    <property type="entry name" value="WD_REPEATS_2"/>
    <property type="match status" value="4"/>
</dbReference>
<dbReference type="InterPro" id="IPR015943">
    <property type="entry name" value="WD40/YVTN_repeat-like_dom_sf"/>
</dbReference>
<dbReference type="FunFam" id="2.130.10.10:FF:000216">
    <property type="entry name" value="Periodic tryptophan protein 2 homolog"/>
    <property type="match status" value="1"/>
</dbReference>
<accession>R7UD33</accession>
<dbReference type="EMBL" id="KB304756">
    <property type="protein sequence ID" value="ELU01708.1"/>
    <property type="molecule type" value="Genomic_DNA"/>
</dbReference>
<dbReference type="GO" id="GO:0032040">
    <property type="term" value="C:small-subunit processome"/>
    <property type="evidence" value="ECO:0007669"/>
    <property type="project" value="TreeGrafter"/>
</dbReference>
<evidence type="ECO:0000259" key="8">
    <source>
        <dbReference type="Pfam" id="PF04003"/>
    </source>
</evidence>
<dbReference type="OMA" id="VYEWQSE"/>
<reference evidence="10" key="3">
    <citation type="submission" date="2015-06" db="UniProtKB">
        <authorList>
            <consortium name="EnsemblMetazoa"/>
        </authorList>
    </citation>
    <scope>IDENTIFICATION</scope>
</reference>
<dbReference type="HOGENOM" id="CLU_010458_0_0_1"/>
<evidence type="ECO:0000256" key="7">
    <source>
        <dbReference type="SAM" id="MobiDB-lite"/>
    </source>
</evidence>
<dbReference type="GO" id="GO:0000028">
    <property type="term" value="P:ribosomal small subunit assembly"/>
    <property type="evidence" value="ECO:0007669"/>
    <property type="project" value="TreeGrafter"/>
</dbReference>
<reference evidence="9 11" key="2">
    <citation type="journal article" date="2013" name="Nature">
        <title>Insights into bilaterian evolution from three spiralian genomes.</title>
        <authorList>
            <person name="Simakov O."/>
            <person name="Marletaz F."/>
            <person name="Cho S.J."/>
            <person name="Edsinger-Gonzales E."/>
            <person name="Havlak P."/>
            <person name="Hellsten U."/>
            <person name="Kuo D.H."/>
            <person name="Larsson T."/>
            <person name="Lv J."/>
            <person name="Arendt D."/>
            <person name="Savage R."/>
            <person name="Osoegawa K."/>
            <person name="de Jong P."/>
            <person name="Grimwood J."/>
            <person name="Chapman J.A."/>
            <person name="Shapiro H."/>
            <person name="Aerts A."/>
            <person name="Otillar R.P."/>
            <person name="Terry A.Y."/>
            <person name="Boore J.L."/>
            <person name="Grigoriev I.V."/>
            <person name="Lindberg D.R."/>
            <person name="Seaver E.C."/>
            <person name="Weisblat D.A."/>
            <person name="Putnam N.H."/>
            <person name="Rokhsar D.S."/>
        </authorList>
    </citation>
    <scope>NUCLEOTIDE SEQUENCE</scope>
    <source>
        <strain evidence="9 11">I ESC-2004</strain>
    </source>
</reference>
<dbReference type="PANTHER" id="PTHR19858:SF0">
    <property type="entry name" value="PERIODIC TRYPTOPHAN PROTEIN 2 HOMOLOG"/>
    <property type="match status" value="1"/>
</dbReference>
<feature type="repeat" description="WD" evidence="6">
    <location>
        <begin position="436"/>
        <end position="477"/>
    </location>
</feature>
<dbReference type="InterPro" id="IPR007148">
    <property type="entry name" value="SSU_processome_Utp12"/>
</dbReference>
<dbReference type="Proteomes" id="UP000014760">
    <property type="component" value="Unassembled WGS sequence"/>
</dbReference>
<dbReference type="PANTHER" id="PTHR19858">
    <property type="entry name" value="WD40 REPEAT PROTEIN"/>
    <property type="match status" value="1"/>
</dbReference>
<gene>
    <name evidence="9" type="ORF">CAPTEDRAFT_223834</name>
</gene>
<dbReference type="InterPro" id="IPR020472">
    <property type="entry name" value="WD40_PAC1"/>
</dbReference>
<feature type="repeat" description="WD" evidence="6">
    <location>
        <begin position="573"/>
        <end position="605"/>
    </location>
</feature>
<feature type="compositionally biased region" description="Acidic residues" evidence="7">
    <location>
        <begin position="927"/>
        <end position="940"/>
    </location>
</feature>
<name>R7UD33_CAPTE</name>
<keyword evidence="4" id="KW-0677">Repeat</keyword>
<dbReference type="FunCoup" id="R7UD33">
    <property type="interactions" value="950"/>
</dbReference>
<feature type="repeat" description="WD" evidence="6">
    <location>
        <begin position="522"/>
        <end position="555"/>
    </location>
</feature>
<comment type="similarity">
    <text evidence="2">Belongs to the WD repeat PWP2 family.</text>
</comment>
<dbReference type="PRINTS" id="PR00320">
    <property type="entry name" value="GPROTEINBRPT"/>
</dbReference>
<feature type="compositionally biased region" description="Acidic residues" evidence="7">
    <location>
        <begin position="258"/>
        <end position="272"/>
    </location>
</feature>
<dbReference type="InterPro" id="IPR036322">
    <property type="entry name" value="WD40_repeat_dom_sf"/>
</dbReference>
<evidence type="ECO:0000256" key="2">
    <source>
        <dbReference type="ARBA" id="ARBA00010226"/>
    </source>
</evidence>
<keyword evidence="11" id="KW-1185">Reference proteome</keyword>
<dbReference type="GO" id="GO:0000462">
    <property type="term" value="P:maturation of SSU-rRNA from tricistronic rRNA transcript (SSU-rRNA, 5.8S rRNA, LSU-rRNA)"/>
    <property type="evidence" value="ECO:0007669"/>
    <property type="project" value="TreeGrafter"/>
</dbReference>
<dbReference type="GO" id="GO:0034388">
    <property type="term" value="C:Pwp2p-containing subcomplex of 90S preribosome"/>
    <property type="evidence" value="ECO:0007669"/>
    <property type="project" value="TreeGrafter"/>
</dbReference>
<dbReference type="InterPro" id="IPR011047">
    <property type="entry name" value="Quinoprotein_ADH-like_sf"/>
</dbReference>
<evidence type="ECO:0000256" key="5">
    <source>
        <dbReference type="ARBA" id="ARBA00023242"/>
    </source>
</evidence>
<dbReference type="SUPFAM" id="SSF50978">
    <property type="entry name" value="WD40 repeat-like"/>
    <property type="match status" value="1"/>
</dbReference>